<gene>
    <name evidence="2" type="ORF">BCY91_10270</name>
</gene>
<dbReference type="SUPFAM" id="SSF88723">
    <property type="entry name" value="PIN domain-like"/>
    <property type="match status" value="1"/>
</dbReference>
<comment type="caution">
    <text evidence="2">The sequence shown here is derived from an EMBL/GenBank/DDBJ whole genome shotgun (WGS) entry which is preliminary data.</text>
</comment>
<dbReference type="AlphaFoldDB" id="A0A419S2K0"/>
<dbReference type="OrthoDB" id="9798990at2"/>
<keyword evidence="3" id="KW-1185">Reference proteome</keyword>
<dbReference type="InterPro" id="IPR041705">
    <property type="entry name" value="PIN_Sll0205"/>
</dbReference>
<dbReference type="PANTHER" id="PTHR36173:SF2">
    <property type="entry name" value="RIBONUCLEASE VAPC16"/>
    <property type="match status" value="1"/>
</dbReference>
<evidence type="ECO:0000313" key="3">
    <source>
        <dbReference type="Proteomes" id="UP000283433"/>
    </source>
</evidence>
<dbReference type="CDD" id="cd09872">
    <property type="entry name" value="PIN_Sll0205-like"/>
    <property type="match status" value="1"/>
</dbReference>
<organism evidence="2 3">
    <name type="scientific">Pelobium manganitolerans</name>
    <dbReference type="NCBI Taxonomy" id="1842495"/>
    <lineage>
        <taxon>Bacteria</taxon>
        <taxon>Pseudomonadati</taxon>
        <taxon>Bacteroidota</taxon>
        <taxon>Sphingobacteriia</taxon>
        <taxon>Sphingobacteriales</taxon>
        <taxon>Sphingobacteriaceae</taxon>
        <taxon>Pelobium</taxon>
    </lineage>
</organism>
<dbReference type="Pfam" id="PF01850">
    <property type="entry name" value="PIN"/>
    <property type="match status" value="1"/>
</dbReference>
<dbReference type="RefSeq" id="WP_120182851.1">
    <property type="nucleotide sequence ID" value="NZ_MBTA01000028.1"/>
</dbReference>
<feature type="domain" description="PIN" evidence="1">
    <location>
        <begin position="4"/>
        <end position="115"/>
    </location>
</feature>
<dbReference type="EMBL" id="MBTA01000028">
    <property type="protein sequence ID" value="RKD13200.1"/>
    <property type="molecule type" value="Genomic_DNA"/>
</dbReference>
<name>A0A419S2K0_9SPHI</name>
<dbReference type="InterPro" id="IPR002716">
    <property type="entry name" value="PIN_dom"/>
</dbReference>
<evidence type="ECO:0000313" key="2">
    <source>
        <dbReference type="EMBL" id="RKD13200.1"/>
    </source>
</evidence>
<evidence type="ECO:0000259" key="1">
    <source>
        <dbReference type="Pfam" id="PF01850"/>
    </source>
</evidence>
<dbReference type="InterPro" id="IPR029060">
    <property type="entry name" value="PIN-like_dom_sf"/>
</dbReference>
<dbReference type="Gene3D" id="3.40.50.1010">
    <property type="entry name" value="5'-nuclease"/>
    <property type="match status" value="1"/>
</dbReference>
<reference evidence="2 3" key="1">
    <citation type="submission" date="2016-07" db="EMBL/GenBank/DDBJ databases">
        <title>Genome of Pelobium manganitolerans.</title>
        <authorList>
            <person name="Wu S."/>
            <person name="Wang G."/>
        </authorList>
    </citation>
    <scope>NUCLEOTIDE SEQUENCE [LARGE SCALE GENOMIC DNA]</scope>
    <source>
        <strain evidence="2 3">YS-25</strain>
    </source>
</reference>
<protein>
    <recommendedName>
        <fullName evidence="1">PIN domain-containing protein</fullName>
    </recommendedName>
</protein>
<sequence length="129" mass="15120">MRNYLLDTHTLLWFLNGDIQLSKLAKENIESSRSKKHISIISLWEIAIKLSLNKMSMQVSLTDLKNEIINNGFKLLPIEFNHLTTLLALENHHKDPFDRLIIVQAITEELTLISKYQNFVLYKNLNLTW</sequence>
<dbReference type="Proteomes" id="UP000283433">
    <property type="component" value="Unassembled WGS sequence"/>
</dbReference>
<accession>A0A419S2K0</accession>
<dbReference type="PANTHER" id="PTHR36173">
    <property type="entry name" value="RIBONUCLEASE VAPC16-RELATED"/>
    <property type="match status" value="1"/>
</dbReference>
<proteinExistence type="predicted"/>
<dbReference type="InterPro" id="IPR052919">
    <property type="entry name" value="TA_system_RNase"/>
</dbReference>